<name>A0A9P8SLF4_9HYPO</name>
<evidence type="ECO:0000313" key="2">
    <source>
        <dbReference type="EMBL" id="KAH0966901.1"/>
    </source>
</evidence>
<dbReference type="OrthoDB" id="1703270at2759"/>
<dbReference type="Proteomes" id="UP000824596">
    <property type="component" value="Unassembled WGS sequence"/>
</dbReference>
<dbReference type="RefSeq" id="XP_044724414.1">
    <property type="nucleotide sequence ID" value="XM_044860781.1"/>
</dbReference>
<dbReference type="EMBL" id="JAIZPD010000002">
    <property type="protein sequence ID" value="KAH0966901.1"/>
    <property type="molecule type" value="Genomic_DNA"/>
</dbReference>
<gene>
    <name evidence="2" type="ORF">HRG_02310</name>
</gene>
<feature type="region of interest" description="Disordered" evidence="1">
    <location>
        <begin position="1"/>
        <end position="37"/>
    </location>
</feature>
<feature type="region of interest" description="Disordered" evidence="1">
    <location>
        <begin position="767"/>
        <end position="809"/>
    </location>
</feature>
<organism evidence="2 3">
    <name type="scientific">Hirsutella rhossiliensis</name>
    <dbReference type="NCBI Taxonomy" id="111463"/>
    <lineage>
        <taxon>Eukaryota</taxon>
        <taxon>Fungi</taxon>
        <taxon>Dikarya</taxon>
        <taxon>Ascomycota</taxon>
        <taxon>Pezizomycotina</taxon>
        <taxon>Sordariomycetes</taxon>
        <taxon>Hypocreomycetidae</taxon>
        <taxon>Hypocreales</taxon>
        <taxon>Ophiocordycipitaceae</taxon>
        <taxon>Hirsutella</taxon>
    </lineage>
</organism>
<accession>A0A9P8SLF4</accession>
<feature type="region of interest" description="Disordered" evidence="1">
    <location>
        <begin position="512"/>
        <end position="538"/>
    </location>
</feature>
<feature type="compositionally biased region" description="Basic and acidic residues" evidence="1">
    <location>
        <begin position="791"/>
        <end position="801"/>
    </location>
</feature>
<feature type="compositionally biased region" description="Polar residues" evidence="1">
    <location>
        <begin position="9"/>
        <end position="21"/>
    </location>
</feature>
<feature type="region of interest" description="Disordered" evidence="1">
    <location>
        <begin position="434"/>
        <end position="462"/>
    </location>
</feature>
<feature type="compositionally biased region" description="Polar residues" evidence="1">
    <location>
        <begin position="386"/>
        <end position="396"/>
    </location>
</feature>
<dbReference type="AlphaFoldDB" id="A0A9P8SLF4"/>
<keyword evidence="3" id="KW-1185">Reference proteome</keyword>
<reference evidence="2" key="1">
    <citation type="submission" date="2021-09" db="EMBL/GenBank/DDBJ databases">
        <title>A high-quality genome of the endoparasitic fungus Hirsutella rhossiliensis with a comparison of Hirsutella genomes reveals transposable elements contributing to genome size variation.</title>
        <authorList>
            <person name="Lin R."/>
            <person name="Jiao Y."/>
            <person name="Sun X."/>
            <person name="Ling J."/>
            <person name="Xie B."/>
            <person name="Cheng X."/>
        </authorList>
    </citation>
    <scope>NUCLEOTIDE SEQUENCE</scope>
    <source>
        <strain evidence="2">HR02</strain>
    </source>
</reference>
<dbReference type="GeneID" id="68351439"/>
<evidence type="ECO:0000313" key="3">
    <source>
        <dbReference type="Proteomes" id="UP000824596"/>
    </source>
</evidence>
<feature type="region of interest" description="Disordered" evidence="1">
    <location>
        <begin position="237"/>
        <end position="422"/>
    </location>
</feature>
<evidence type="ECO:0000256" key="1">
    <source>
        <dbReference type="SAM" id="MobiDB-lite"/>
    </source>
</evidence>
<sequence>MNPLATEFTPLTSPKTRMSQLATQSSQQQAEETRHLAPSSVYRFKQESIGSASTGQLFRPHLAHPYHLAIAQDGNALFPDGVGGQGAPNDPWNQHYPLIKHPDWQEAAHRFPEAPFNLTNQSFGIEVPDDAPSLMAESNGRNTRPVPSQVGLNLRPALGVGEADSGSSYTTESLAQSHSTVTQWTPAVHQYYPGMEHLGLFEHHDQFFPDNQEADSSTVRMGVATSALRRGYTLAEQVEARSPQPPPRPAYGQDLAASGPQQMPYPGTLVPPQPGPDTYDIPSAQHVPSSLDLTDEDWPPLQPSIARAGSDLQSWSQRDRSTCRLSRSGRTRRQRLQQDVNLFQLGDNRNEVIPSQNRLDPGSELQSSHEHPLQQVQPRNDPRPALQSSAPISTALASAPPMENSAPGMSPHSPMQVSSVASVDRDRAALADTSVPLHGKPMAQKGVDDHQNPFPPTKQNQQDTFRRHLRNFETLAPNHSRERTDDELQSRGTLYPRDVELGFVQKAVIPRHHIASPGPPDAPQPHDASSANDHKLGDVSSQDFDARVISAETAACREVARASEAEAQSSRTRAAFEPGSWTSSKRWVSEEMKERQAFSKMMNNLRHIGAERSPCIPQSMTELAAFKAETAEENRKQLTRIVRRRIAELEIRKDLLQMGSKWTGTGIDKLLWGRRFQDGASPVFASDNCFSEDLAGESDARVDWPSLTELKEEGERRAGRYRRCLPLPRLNAIDPRLLAAGNADVFHPDGTIRWQAKAVSPNRAFVMPVSPPDMSTAGEDNDAKTLPAEDTESKPRSRELPEDSQTTVRSFVRRFWNEQSSSAKRMSTEQGNQ</sequence>
<protein>
    <submittedName>
        <fullName evidence="2">Uncharacterized protein</fullName>
    </submittedName>
</protein>
<comment type="caution">
    <text evidence="2">The sequence shown here is derived from an EMBL/GenBank/DDBJ whole genome shotgun (WGS) entry which is preliminary data.</text>
</comment>
<proteinExistence type="predicted"/>